<dbReference type="PANTHER" id="PTHR10151:SF120">
    <property type="entry name" value="BIS(5'-ADENOSYL)-TRIPHOSPHATASE"/>
    <property type="match status" value="1"/>
</dbReference>
<dbReference type="Gene3D" id="3.30.1360.110">
    <property type="entry name" value="Domain 2, Phosphonoacetate Hydrolase"/>
    <property type="match status" value="1"/>
</dbReference>
<dbReference type="CDD" id="cd16018">
    <property type="entry name" value="Enpp"/>
    <property type="match status" value="1"/>
</dbReference>
<dbReference type="Gene3D" id="3.40.720.10">
    <property type="entry name" value="Alkaline Phosphatase, subunit A"/>
    <property type="match status" value="1"/>
</dbReference>
<evidence type="ECO:0000313" key="3">
    <source>
        <dbReference type="Proteomes" id="UP000010411"/>
    </source>
</evidence>
<dbReference type="GO" id="GO:0016787">
    <property type="term" value="F:hydrolase activity"/>
    <property type="evidence" value="ECO:0007669"/>
    <property type="project" value="UniProtKB-ARBA"/>
</dbReference>
<protein>
    <submittedName>
        <fullName evidence="2">Type I phosphodiesterase / nucleotide pyrophosphatase</fullName>
    </submittedName>
</protein>
<feature type="region of interest" description="Disordered" evidence="1">
    <location>
        <begin position="463"/>
        <end position="534"/>
    </location>
</feature>
<dbReference type="Proteomes" id="UP000010411">
    <property type="component" value="Unassembled WGS sequence"/>
</dbReference>
<dbReference type="EMBL" id="AEJC01000288">
    <property type="protein sequence ID" value="EKX65491.1"/>
    <property type="molecule type" value="Genomic_DNA"/>
</dbReference>
<accession>L1KXD5</accession>
<name>L1KXD5_9ACTN</name>
<proteinExistence type="predicted"/>
<dbReference type="SUPFAM" id="SSF53649">
    <property type="entry name" value="Alkaline phosphatase-like"/>
    <property type="match status" value="1"/>
</dbReference>
<dbReference type="Pfam" id="PF01663">
    <property type="entry name" value="Phosphodiest"/>
    <property type="match status" value="1"/>
</dbReference>
<evidence type="ECO:0000313" key="2">
    <source>
        <dbReference type="EMBL" id="EKX65491.1"/>
    </source>
</evidence>
<dbReference type="PATRIC" id="fig|698759.3.peg.3875"/>
<feature type="compositionally biased region" description="Basic and acidic residues" evidence="1">
    <location>
        <begin position="522"/>
        <end position="534"/>
    </location>
</feature>
<dbReference type="InterPro" id="IPR017850">
    <property type="entry name" value="Alkaline_phosphatase_core_sf"/>
</dbReference>
<organism evidence="2 3">
    <name type="scientific">Streptomyces ipomoeae 91-03</name>
    <dbReference type="NCBI Taxonomy" id="698759"/>
    <lineage>
        <taxon>Bacteria</taxon>
        <taxon>Bacillati</taxon>
        <taxon>Actinomycetota</taxon>
        <taxon>Actinomycetes</taxon>
        <taxon>Kitasatosporales</taxon>
        <taxon>Streptomycetaceae</taxon>
        <taxon>Streptomyces</taxon>
    </lineage>
</organism>
<reference evidence="2 3" key="1">
    <citation type="submission" date="2012-11" db="EMBL/GenBank/DDBJ databases">
        <authorList>
            <person name="Huguet-Tapia J.C."/>
            <person name="Durkin A.S."/>
            <person name="Pettis G.S."/>
            <person name="Badger J.H."/>
        </authorList>
    </citation>
    <scope>NUCLEOTIDE SEQUENCE [LARGE SCALE GENOMIC DNA]</scope>
    <source>
        <strain evidence="2 3">91-03</strain>
    </source>
</reference>
<gene>
    <name evidence="2" type="ORF">STRIP9103_08134</name>
</gene>
<evidence type="ECO:0000256" key="1">
    <source>
        <dbReference type="SAM" id="MobiDB-lite"/>
    </source>
</evidence>
<sequence>MSTRPNRLVVLDIVGLTPKLLKHMPAVAALGERGFRARLDPVLPAVTCTVQSTFLTGEPPSGHGAVANGWYFRDLGEVLLWRQHNALVGGEKIWDTARRSAPDYKVANICWWYAMGADVDLTVTPRPVYYSDGRKEPDCYTWPPSLHDELTDRLGPFPLFTYWGPNAGMPSTQWILGAARQVFDEHRPDLTLVYIPQLDYEPQRSGPDSPATIRAARQLDDALRPLLDHFLSEGATVVALSEYGITPVSRPVDINRALRRAGLLQVHTQDGMEYLDPWTSRAFAVADHQIAHVYVRDPADTEAVAKIVAELDGVEQVLDAEGKAANGLDHERSGELVAVADSDAWFTYYYWLDDAHAPDFARQVEIHRKPGYDPAELLYDETVPAVKLRAVGQVARKKLGFRYRISTVPLDPSGVSGSHGRLPTHPDDGPVLLCSTPEPARDGYAATEIKGLLLGLAGLDAEGTGGAGSKADVSGSVGSQDPGSKTDASEDDGFKGAGSKGAGSEGDGSEGAGSQEVGSEGDGSKRPRSGNEGR</sequence>
<keyword evidence="3" id="KW-1185">Reference proteome</keyword>
<dbReference type="PANTHER" id="PTHR10151">
    <property type="entry name" value="ECTONUCLEOTIDE PYROPHOSPHATASE/PHOSPHODIESTERASE"/>
    <property type="match status" value="1"/>
</dbReference>
<feature type="compositionally biased region" description="Gly residues" evidence="1">
    <location>
        <begin position="495"/>
        <end position="511"/>
    </location>
</feature>
<dbReference type="RefSeq" id="WP_009314830.1">
    <property type="nucleotide sequence ID" value="NZ_AEJC01000288.1"/>
</dbReference>
<comment type="caution">
    <text evidence="2">The sequence shown here is derived from an EMBL/GenBank/DDBJ whole genome shotgun (WGS) entry which is preliminary data.</text>
</comment>
<dbReference type="AlphaFoldDB" id="L1KXD5"/>
<dbReference type="InterPro" id="IPR002591">
    <property type="entry name" value="Phosphodiest/P_Trfase"/>
</dbReference>
<dbReference type="InterPro" id="IPR023116">
    <property type="entry name" value="Phosphonoacetate_hydro_insert"/>
</dbReference>